<feature type="transmembrane region" description="Helical" evidence="6">
    <location>
        <begin position="205"/>
        <end position="235"/>
    </location>
</feature>
<dbReference type="GO" id="GO:0022857">
    <property type="term" value="F:transmembrane transporter activity"/>
    <property type="evidence" value="ECO:0007669"/>
    <property type="project" value="InterPro"/>
</dbReference>
<feature type="transmembrane region" description="Helical" evidence="6">
    <location>
        <begin position="129"/>
        <end position="148"/>
    </location>
</feature>
<sequence>MGGQYSSWNIDLSAGVYGYLVAYLLVGAAYICLCCCMAEITGALPFAGGAYGLSRCTLGFFPAFLIGCCDAFEYITCVSTAMISLTQLIVSIIRGLEGKEPWIWLVLYTSIVIIHICGAKAFWTGNLVIGSVSFVILLIYCFGCYPFADFKANAMQDDTQLFIDGGSGFLRVLPFAAWFFTGVECLNLASDDCQRPKTTIPKAQVACICTLVVTGLMTFFATVSIPIAGGIPAITNAAAPLDNGFRMMFHVSSSIATFLSIPVTYGVAFGFTWSYTKLIRAMASSRLIPPVLATKNERYGTYHVAVIAGAVAGYVVCLMVYLVPGTSSYTFDVNLMFAFMSYTGQCIGYISLRVKYPSLRKSEFRSPFGIAGAAFSLVIWVLGIISISWCQSEHHVELIIFLVIILCVSLFYHVYSKSRQIFSDGENKVLLVAHVLKFNNRKKYHHERPRLTKKWWKKSEPYRSKTYVTTTGDTTSTGTTSLKA</sequence>
<evidence type="ECO:0000313" key="8">
    <source>
        <dbReference type="Proteomes" id="UP001146120"/>
    </source>
</evidence>
<dbReference type="Proteomes" id="UP001146120">
    <property type="component" value="Unassembled WGS sequence"/>
</dbReference>
<gene>
    <name evidence="7" type="ORF">N0F65_001704</name>
</gene>
<dbReference type="EMBL" id="DAKRPA010000218">
    <property type="protein sequence ID" value="DAZ95102.1"/>
    <property type="molecule type" value="Genomic_DNA"/>
</dbReference>
<dbReference type="Gene3D" id="1.20.1740.10">
    <property type="entry name" value="Amino acid/polyamine transporter I"/>
    <property type="match status" value="1"/>
</dbReference>
<dbReference type="PANTHER" id="PTHR42770:SF7">
    <property type="entry name" value="MEMBRANE PROTEIN"/>
    <property type="match status" value="1"/>
</dbReference>
<feature type="transmembrane region" description="Helical" evidence="6">
    <location>
        <begin position="368"/>
        <end position="389"/>
    </location>
</feature>
<keyword evidence="5 6" id="KW-0472">Membrane</keyword>
<evidence type="ECO:0000256" key="2">
    <source>
        <dbReference type="ARBA" id="ARBA00022475"/>
    </source>
</evidence>
<dbReference type="AlphaFoldDB" id="A0AAV2YKI3"/>
<evidence type="ECO:0000256" key="6">
    <source>
        <dbReference type="SAM" id="Phobius"/>
    </source>
</evidence>
<keyword evidence="4 6" id="KW-1133">Transmembrane helix</keyword>
<name>A0AAV2YKI3_9STRA</name>
<dbReference type="InterPro" id="IPR002293">
    <property type="entry name" value="AA/rel_permease1"/>
</dbReference>
<dbReference type="Pfam" id="PF13520">
    <property type="entry name" value="AA_permease_2"/>
    <property type="match status" value="1"/>
</dbReference>
<dbReference type="PIRSF" id="PIRSF006060">
    <property type="entry name" value="AA_transporter"/>
    <property type="match status" value="1"/>
</dbReference>
<proteinExistence type="predicted"/>
<feature type="transmembrane region" description="Helical" evidence="6">
    <location>
        <begin position="255"/>
        <end position="278"/>
    </location>
</feature>
<reference evidence="7" key="1">
    <citation type="submission" date="2022-11" db="EMBL/GenBank/DDBJ databases">
        <authorList>
            <person name="Morgan W.R."/>
            <person name="Tartar A."/>
        </authorList>
    </citation>
    <scope>NUCLEOTIDE SEQUENCE</scope>
    <source>
        <strain evidence="7">ARSEF 373</strain>
    </source>
</reference>
<feature type="transmembrane region" description="Helical" evidence="6">
    <location>
        <begin position="43"/>
        <end position="65"/>
    </location>
</feature>
<dbReference type="GO" id="GO:0005886">
    <property type="term" value="C:plasma membrane"/>
    <property type="evidence" value="ECO:0007669"/>
    <property type="project" value="UniProtKB-SubCell"/>
</dbReference>
<keyword evidence="2" id="KW-1003">Cell membrane</keyword>
<evidence type="ECO:0000256" key="5">
    <source>
        <dbReference type="ARBA" id="ARBA00023136"/>
    </source>
</evidence>
<accession>A0AAV2YKI3</accession>
<organism evidence="7 8">
    <name type="scientific">Lagenidium giganteum</name>
    <dbReference type="NCBI Taxonomy" id="4803"/>
    <lineage>
        <taxon>Eukaryota</taxon>
        <taxon>Sar</taxon>
        <taxon>Stramenopiles</taxon>
        <taxon>Oomycota</taxon>
        <taxon>Peronosporomycetes</taxon>
        <taxon>Pythiales</taxon>
        <taxon>Pythiaceae</taxon>
    </lineage>
</organism>
<reference evidence="7" key="2">
    <citation type="journal article" date="2023" name="Microbiol Resour">
        <title>Decontamination and Annotation of the Draft Genome Sequence of the Oomycete Lagenidium giganteum ARSEF 373.</title>
        <authorList>
            <person name="Morgan W.R."/>
            <person name="Tartar A."/>
        </authorList>
    </citation>
    <scope>NUCLEOTIDE SEQUENCE</scope>
    <source>
        <strain evidence="7">ARSEF 373</strain>
    </source>
</reference>
<evidence type="ECO:0008006" key="9">
    <source>
        <dbReference type="Google" id="ProtNLM"/>
    </source>
</evidence>
<keyword evidence="8" id="KW-1185">Reference proteome</keyword>
<evidence type="ECO:0000256" key="1">
    <source>
        <dbReference type="ARBA" id="ARBA00004651"/>
    </source>
</evidence>
<feature type="transmembrane region" description="Helical" evidence="6">
    <location>
        <begin position="395"/>
        <end position="415"/>
    </location>
</feature>
<feature type="transmembrane region" description="Helical" evidence="6">
    <location>
        <begin position="16"/>
        <end position="36"/>
    </location>
</feature>
<evidence type="ECO:0000256" key="4">
    <source>
        <dbReference type="ARBA" id="ARBA00022989"/>
    </source>
</evidence>
<feature type="transmembrane region" description="Helical" evidence="6">
    <location>
        <begin position="102"/>
        <end position="123"/>
    </location>
</feature>
<feature type="transmembrane region" description="Helical" evidence="6">
    <location>
        <begin position="335"/>
        <end position="356"/>
    </location>
</feature>
<dbReference type="InterPro" id="IPR050367">
    <property type="entry name" value="APC_superfamily"/>
</dbReference>
<feature type="transmembrane region" description="Helical" evidence="6">
    <location>
        <begin position="299"/>
        <end position="323"/>
    </location>
</feature>
<protein>
    <recommendedName>
        <fullName evidence="9">Amino acid permease/ SLC12A domain-containing protein</fullName>
    </recommendedName>
</protein>
<evidence type="ECO:0000256" key="3">
    <source>
        <dbReference type="ARBA" id="ARBA00022692"/>
    </source>
</evidence>
<evidence type="ECO:0000313" key="7">
    <source>
        <dbReference type="EMBL" id="DAZ95102.1"/>
    </source>
</evidence>
<comment type="caution">
    <text evidence="7">The sequence shown here is derived from an EMBL/GenBank/DDBJ whole genome shotgun (WGS) entry which is preliminary data.</text>
</comment>
<keyword evidence="3 6" id="KW-0812">Transmembrane</keyword>
<comment type="subcellular location">
    <subcellularLocation>
        <location evidence="1">Cell membrane</location>
        <topology evidence="1">Multi-pass membrane protein</topology>
    </subcellularLocation>
</comment>
<dbReference type="PANTHER" id="PTHR42770">
    <property type="entry name" value="AMINO ACID TRANSPORTER-RELATED"/>
    <property type="match status" value="1"/>
</dbReference>